<feature type="chain" id="PRO_5011472745" evidence="1">
    <location>
        <begin position="30"/>
        <end position="127"/>
    </location>
</feature>
<keyword evidence="3" id="KW-1185">Reference proteome</keyword>
<dbReference type="Proteomes" id="UP000199759">
    <property type="component" value="Unassembled WGS sequence"/>
</dbReference>
<dbReference type="EMBL" id="FNHG01000010">
    <property type="protein sequence ID" value="SDM39130.1"/>
    <property type="molecule type" value="Genomic_DNA"/>
</dbReference>
<organism evidence="2 3">
    <name type="scientific">Maricaulis salignorans</name>
    <dbReference type="NCBI Taxonomy" id="144026"/>
    <lineage>
        <taxon>Bacteria</taxon>
        <taxon>Pseudomonadati</taxon>
        <taxon>Pseudomonadota</taxon>
        <taxon>Alphaproteobacteria</taxon>
        <taxon>Maricaulales</taxon>
        <taxon>Maricaulaceae</taxon>
        <taxon>Maricaulis</taxon>
    </lineage>
</organism>
<proteinExistence type="predicted"/>
<evidence type="ECO:0000313" key="3">
    <source>
        <dbReference type="Proteomes" id="UP000199759"/>
    </source>
</evidence>
<accession>A0A1G9SUM7</accession>
<evidence type="ECO:0000256" key="1">
    <source>
        <dbReference type="SAM" id="SignalP"/>
    </source>
</evidence>
<evidence type="ECO:0000313" key="2">
    <source>
        <dbReference type="EMBL" id="SDM39130.1"/>
    </source>
</evidence>
<dbReference type="AlphaFoldDB" id="A0A1G9SUM7"/>
<reference evidence="2 3" key="1">
    <citation type="submission" date="2016-10" db="EMBL/GenBank/DDBJ databases">
        <authorList>
            <person name="de Groot N.N."/>
        </authorList>
    </citation>
    <scope>NUCLEOTIDE SEQUENCE [LARGE SCALE GENOMIC DNA]</scope>
    <source>
        <strain evidence="2 3">DSM 16077</strain>
    </source>
</reference>
<protein>
    <submittedName>
        <fullName evidence="2">Uncharacterized protein</fullName>
    </submittedName>
</protein>
<name>A0A1G9SUM7_9PROT</name>
<gene>
    <name evidence="2" type="ORF">SAMN04488568_11080</name>
</gene>
<keyword evidence="1" id="KW-0732">Signal</keyword>
<sequence>MPVPCNRFGRNSVAVACLLLLSAAPVASAGALESAAERIAGICLSRDHDDDACHCLAREAGSRFDSHQLQRIAEGLEAGDSAPEVTQRLRQAGMSEVELASFTRRLETAQVVIHQTCGTSFFEVETD</sequence>
<feature type="signal peptide" evidence="1">
    <location>
        <begin position="1"/>
        <end position="29"/>
    </location>
</feature>